<comment type="caution">
    <text evidence="8">The sequence shown here is derived from an EMBL/GenBank/DDBJ whole genome shotgun (WGS) entry which is preliminary data.</text>
</comment>
<evidence type="ECO:0000256" key="5">
    <source>
        <dbReference type="ARBA" id="ARBA00023237"/>
    </source>
</evidence>
<evidence type="ECO:0000313" key="8">
    <source>
        <dbReference type="EMBL" id="RKD90345.1"/>
    </source>
</evidence>
<accession>A0A419W4H3</accession>
<keyword evidence="4" id="KW-0472">Membrane</keyword>
<dbReference type="RefSeq" id="WP_170154439.1">
    <property type="nucleotide sequence ID" value="NZ_RAPN01000001.1"/>
</dbReference>
<keyword evidence="5" id="KW-0998">Cell outer membrane</keyword>
<dbReference type="InterPro" id="IPR033985">
    <property type="entry name" value="SusD-like_N"/>
</dbReference>
<dbReference type="SUPFAM" id="SSF48452">
    <property type="entry name" value="TPR-like"/>
    <property type="match status" value="1"/>
</dbReference>
<dbReference type="PROSITE" id="PS51257">
    <property type="entry name" value="PROKAR_LIPOPROTEIN"/>
    <property type="match status" value="1"/>
</dbReference>
<keyword evidence="3" id="KW-0732">Signal</keyword>
<comment type="subcellular location">
    <subcellularLocation>
        <location evidence="1">Cell outer membrane</location>
    </subcellularLocation>
</comment>
<gene>
    <name evidence="8" type="ORF">BC643_0682</name>
</gene>
<dbReference type="Proteomes" id="UP000283387">
    <property type="component" value="Unassembled WGS sequence"/>
</dbReference>
<organism evidence="8 9">
    <name type="scientific">Mangrovibacterium diazotrophicum</name>
    <dbReference type="NCBI Taxonomy" id="1261403"/>
    <lineage>
        <taxon>Bacteria</taxon>
        <taxon>Pseudomonadati</taxon>
        <taxon>Bacteroidota</taxon>
        <taxon>Bacteroidia</taxon>
        <taxon>Marinilabiliales</taxon>
        <taxon>Prolixibacteraceae</taxon>
        <taxon>Mangrovibacterium</taxon>
    </lineage>
</organism>
<dbReference type="InterPro" id="IPR012944">
    <property type="entry name" value="SusD_RagB_dom"/>
</dbReference>
<sequence>MKHKLNITRGYFVKHFTSILLLLFLIVGCSEDFLVQKNTTSINEETLFTEPDDGYSLVTSVYAAFYYNVDYTLKGIWFTANFLTQDFHNEGSDTFWNTYEVPTDFSALNTFWIASYIGVSRANAAIPILEKMKANGVFDTDAEVDQLISECYFLRGFFYYYLASDFGGVPLELETVTDEGLHPRATQDEVFASVASDMELAFENLPWAADLDAEDAGRATKEAALAYWGEALMWQKDYSGAISKFDQLASKCELEEDFMEIHNIDNWHGKESIFEIQFLDYGKMNWGAYGVHNQWISSFGMPVAVSGFGYAYADKALYDSFETGDTRKAATVVGPGDEHPSDLINFEDYPKVISFATNGNGSIPATYYQDEDGNPLNTCGTADNPWNEGTRSGYYGTKFWRNPETCGTKGASWFMSSDNIMMMRYAQVLLSKAECEYHLSNETEAWALVDEVRDRAFGKLADASVVVPEPVESDLMKVILDEYRHEFAGEMSAWFLLRRSGEHIDYIKEKFGIDIPTGKDLMPIPQTQIGLNPNLEQNPGY</sequence>
<evidence type="ECO:0000256" key="3">
    <source>
        <dbReference type="ARBA" id="ARBA00022729"/>
    </source>
</evidence>
<evidence type="ECO:0000259" key="7">
    <source>
        <dbReference type="Pfam" id="PF14322"/>
    </source>
</evidence>
<dbReference type="AlphaFoldDB" id="A0A419W4H3"/>
<dbReference type="Pfam" id="PF07980">
    <property type="entry name" value="SusD_RagB"/>
    <property type="match status" value="1"/>
</dbReference>
<protein>
    <submittedName>
        <fullName evidence="8">Putative outer membrane starch-binding protein</fullName>
    </submittedName>
</protein>
<dbReference type="InterPro" id="IPR011990">
    <property type="entry name" value="TPR-like_helical_dom_sf"/>
</dbReference>
<name>A0A419W4H3_9BACT</name>
<proteinExistence type="inferred from homology"/>
<evidence type="ECO:0000256" key="4">
    <source>
        <dbReference type="ARBA" id="ARBA00023136"/>
    </source>
</evidence>
<evidence type="ECO:0000259" key="6">
    <source>
        <dbReference type="Pfam" id="PF07980"/>
    </source>
</evidence>
<dbReference type="Pfam" id="PF14322">
    <property type="entry name" value="SusD-like_3"/>
    <property type="match status" value="1"/>
</dbReference>
<feature type="domain" description="SusD-like N-terminal" evidence="7">
    <location>
        <begin position="96"/>
        <end position="227"/>
    </location>
</feature>
<evidence type="ECO:0000313" key="9">
    <source>
        <dbReference type="Proteomes" id="UP000283387"/>
    </source>
</evidence>
<reference evidence="8 9" key="1">
    <citation type="submission" date="2018-09" db="EMBL/GenBank/DDBJ databases">
        <title>Genomic Encyclopedia of Archaeal and Bacterial Type Strains, Phase II (KMG-II): from individual species to whole genera.</title>
        <authorList>
            <person name="Goeker M."/>
        </authorList>
    </citation>
    <scope>NUCLEOTIDE SEQUENCE [LARGE SCALE GENOMIC DNA]</scope>
    <source>
        <strain evidence="8 9">DSM 27148</strain>
    </source>
</reference>
<evidence type="ECO:0000256" key="1">
    <source>
        <dbReference type="ARBA" id="ARBA00004442"/>
    </source>
</evidence>
<evidence type="ECO:0000256" key="2">
    <source>
        <dbReference type="ARBA" id="ARBA00006275"/>
    </source>
</evidence>
<keyword evidence="9" id="KW-1185">Reference proteome</keyword>
<dbReference type="EMBL" id="RAPN01000001">
    <property type="protein sequence ID" value="RKD90345.1"/>
    <property type="molecule type" value="Genomic_DNA"/>
</dbReference>
<comment type="similarity">
    <text evidence="2">Belongs to the SusD family.</text>
</comment>
<feature type="domain" description="RagB/SusD" evidence="6">
    <location>
        <begin position="280"/>
        <end position="541"/>
    </location>
</feature>
<dbReference type="Gene3D" id="1.25.40.390">
    <property type="match status" value="1"/>
</dbReference>
<dbReference type="GO" id="GO:0009279">
    <property type="term" value="C:cell outer membrane"/>
    <property type="evidence" value="ECO:0007669"/>
    <property type="project" value="UniProtKB-SubCell"/>
</dbReference>